<evidence type="ECO:0000259" key="13">
    <source>
        <dbReference type="PROSITE" id="PS50001"/>
    </source>
</evidence>
<evidence type="ECO:0000256" key="8">
    <source>
        <dbReference type="PROSITE-ProRule" id="PRU00023"/>
    </source>
</evidence>
<dbReference type="PROSITE" id="PS50011">
    <property type="entry name" value="PROTEIN_KINASE_DOM"/>
    <property type="match status" value="1"/>
</dbReference>
<keyword evidence="9" id="KW-0727">SH2 domain</keyword>
<keyword evidence="6 11" id="KW-0829">Tyrosine-protein kinase</keyword>
<dbReference type="GO" id="GO:0004715">
    <property type="term" value="F:non-membrane spanning protein tyrosine kinase activity"/>
    <property type="evidence" value="ECO:0007669"/>
    <property type="project" value="UniProtKB-EC"/>
</dbReference>
<dbReference type="AlphaFoldDB" id="A0A2C9JF25"/>
<dbReference type="InterPro" id="IPR020635">
    <property type="entry name" value="Tyr_kinase_cat_dom"/>
</dbReference>
<dbReference type="GO" id="GO:0005524">
    <property type="term" value="F:ATP binding"/>
    <property type="evidence" value="ECO:0007669"/>
    <property type="project" value="UniProtKB-UniRule"/>
</dbReference>
<dbReference type="EnsemblMetazoa" id="BGLB001650-RB">
    <property type="protein sequence ID" value="BGLB001650-PB"/>
    <property type="gene ID" value="BGLB001650"/>
</dbReference>
<dbReference type="Proteomes" id="UP000076420">
    <property type="component" value="Unassembled WGS sequence"/>
</dbReference>
<evidence type="ECO:0000256" key="5">
    <source>
        <dbReference type="ARBA" id="ARBA00022840"/>
    </source>
</evidence>
<dbReference type="GO" id="GO:0007165">
    <property type="term" value="P:signal transduction"/>
    <property type="evidence" value="ECO:0007669"/>
    <property type="project" value="UniProtKB-ARBA"/>
</dbReference>
<dbReference type="FunFam" id="1.10.510.10:FF:000027">
    <property type="entry name" value="Receptor protein-tyrosine kinase"/>
    <property type="match status" value="1"/>
</dbReference>
<dbReference type="VEuPathDB" id="VectorBase:BGLB001650"/>
<dbReference type="InterPro" id="IPR000980">
    <property type="entry name" value="SH2"/>
</dbReference>
<dbReference type="SMART" id="SM00252">
    <property type="entry name" value="SH2"/>
    <property type="match status" value="2"/>
</dbReference>
<dbReference type="PANTHER" id="PTHR24418">
    <property type="entry name" value="TYROSINE-PROTEIN KINASE"/>
    <property type="match status" value="1"/>
</dbReference>
<evidence type="ECO:0000256" key="3">
    <source>
        <dbReference type="ARBA" id="ARBA00022741"/>
    </source>
</evidence>
<dbReference type="InterPro" id="IPR011009">
    <property type="entry name" value="Kinase-like_dom_sf"/>
</dbReference>
<evidence type="ECO:0000256" key="10">
    <source>
        <dbReference type="PROSITE-ProRule" id="PRU10141"/>
    </source>
</evidence>
<dbReference type="KEGG" id="bgt:106055738"/>
<dbReference type="STRING" id="6526.A0A2C9JF25"/>
<dbReference type="InterPro" id="IPR008266">
    <property type="entry name" value="Tyr_kinase_AS"/>
</dbReference>
<dbReference type="VEuPathDB" id="VectorBase:BGLAX_028852"/>
<reference evidence="15" key="1">
    <citation type="submission" date="2020-05" db="UniProtKB">
        <authorList>
            <consortium name="EnsemblMetazoa"/>
        </authorList>
    </citation>
    <scope>IDENTIFICATION</scope>
    <source>
        <strain evidence="15">BB02</strain>
    </source>
</reference>
<proteinExistence type="inferred from homology"/>
<dbReference type="PRINTS" id="PR00109">
    <property type="entry name" value="TYRKINASE"/>
</dbReference>
<dbReference type="Pfam" id="PF07714">
    <property type="entry name" value="PK_Tyr_Ser-Thr"/>
    <property type="match status" value="1"/>
</dbReference>
<dbReference type="InterPro" id="IPR002110">
    <property type="entry name" value="Ankyrin_rpt"/>
</dbReference>
<feature type="region of interest" description="Disordered" evidence="12">
    <location>
        <begin position="432"/>
        <end position="476"/>
    </location>
</feature>
<protein>
    <recommendedName>
        <fullName evidence="11">Tyrosine-protein kinase</fullName>
        <ecNumber evidence="11">2.7.10.2</ecNumber>
    </recommendedName>
</protein>
<dbReference type="PROSITE" id="PS50001">
    <property type="entry name" value="SH2"/>
    <property type="match status" value="2"/>
</dbReference>
<dbReference type="PROSITE" id="PS00109">
    <property type="entry name" value="PROTEIN_KINASE_TYR"/>
    <property type="match status" value="1"/>
</dbReference>
<feature type="binding site" evidence="10">
    <location>
        <position position="550"/>
    </location>
    <ligand>
        <name>ATP</name>
        <dbReference type="ChEBI" id="CHEBI:30616"/>
    </ligand>
</feature>
<feature type="domain" description="SH2" evidence="13">
    <location>
        <begin position="317"/>
        <end position="412"/>
    </location>
</feature>
<dbReference type="PROSITE" id="PS50297">
    <property type="entry name" value="ANK_REP_REGION"/>
    <property type="match status" value="2"/>
</dbReference>
<keyword evidence="8" id="KW-0040">ANK repeat</keyword>
<evidence type="ECO:0000259" key="14">
    <source>
        <dbReference type="PROSITE" id="PS50011"/>
    </source>
</evidence>
<dbReference type="InterPro" id="IPR036860">
    <property type="entry name" value="SH2_dom_sf"/>
</dbReference>
<evidence type="ECO:0000256" key="6">
    <source>
        <dbReference type="ARBA" id="ARBA00023137"/>
    </source>
</evidence>
<evidence type="ECO:0000256" key="12">
    <source>
        <dbReference type="SAM" id="MobiDB-lite"/>
    </source>
</evidence>
<dbReference type="Pfam" id="PF00017">
    <property type="entry name" value="SH2"/>
    <property type="match status" value="2"/>
</dbReference>
<dbReference type="RefSeq" id="XP_013067612.2">
    <property type="nucleotide sequence ID" value="XM_013212158.2"/>
</dbReference>
<dbReference type="SMART" id="SM00219">
    <property type="entry name" value="TyrKc"/>
    <property type="match status" value="1"/>
</dbReference>
<keyword evidence="2 11" id="KW-0808">Transferase</keyword>
<comment type="similarity">
    <text evidence="11">Belongs to the protein kinase superfamily. Tyr protein kinase family.</text>
</comment>
<organism evidence="15 16">
    <name type="scientific">Biomphalaria glabrata</name>
    <name type="common">Bloodfluke planorb</name>
    <name type="synonym">Freshwater snail</name>
    <dbReference type="NCBI Taxonomy" id="6526"/>
    <lineage>
        <taxon>Eukaryota</taxon>
        <taxon>Metazoa</taxon>
        <taxon>Spiralia</taxon>
        <taxon>Lophotrochozoa</taxon>
        <taxon>Mollusca</taxon>
        <taxon>Gastropoda</taxon>
        <taxon>Heterobranchia</taxon>
        <taxon>Euthyneura</taxon>
        <taxon>Panpulmonata</taxon>
        <taxon>Hygrophila</taxon>
        <taxon>Lymnaeoidea</taxon>
        <taxon>Planorbidae</taxon>
        <taxon>Biomphalaria</taxon>
    </lineage>
</organism>
<feature type="compositionally biased region" description="Polar residues" evidence="12">
    <location>
        <begin position="432"/>
        <end position="445"/>
    </location>
</feature>
<feature type="domain" description="Protein kinase" evidence="14">
    <location>
        <begin position="514"/>
        <end position="778"/>
    </location>
</feature>
<sequence>MPTRNLGVLLSKTNIDASLLEDKQKCERNDELNMWYHGKLQRLHAEQILQEAVQRNPSLNSDGLFLVRDSTASNVDFSLSFLFESRCYHFYIERDKEGYFFIEGGPVVHGLEKLIDYYKGSPNRLPCNLSFMCRKDLPPSQVRKNGQTNLLHRAIIEDREDLALKILNHPNCPDVDAKNEEGSTALHDAAFKGMDSVVTLLLKLKANVKIKDVEGSTPLHKACEADKTSTSVLLINEDSTCMQERNPTTHWVPLHTAAMKGHTGCVQVLLSGGAALYPRSLEGETPIELAEKYRRKDCIDLLKKFKEFPGDTQKSDWFHPEIDRQGAENVFSSQPSTSGLFLIRPNKNQDGQFVLSLMRDRNVFHYEIKTKEYRGQRMYYIDDGPLHQSLEFLVQYYHRFEDGLGVPLRASVSSNNQLKDLTICDTYSNLTSPKTPVTETVSAHSNKNKPRLPPRPPDLDPSPSQDNAPLLPTLPATPPVTAPAISPTMPPVIAPPTPVEEEKEELKEILKKNLKLGSELGKGEYGSVLKGELIINKTLLKKEKIPVAIKTFHSVGNIEDFKLEAHVMQSLKNDYIVQLLGVCQGPPLMLVEEFVPMGSMLDYLEDHPEKVRVKQELYLWAAQIAQGMMYLETKRLVHRDLAARNILLFSLQKVKISDFGLSRAMGTDKEYYKATKGGRWPIKWYAPESVNFGHFSHASDVWSYGVTLWEMFSYGGAPFEDMTGVEVIKFIEDGNRLNRPEKCPDVVYEVMLKCWSAKPVDRPTFTWLNKHFDENPEYMSTREIMRINRAR</sequence>
<dbReference type="InterPro" id="IPR000719">
    <property type="entry name" value="Prot_kinase_dom"/>
</dbReference>
<feature type="repeat" description="ANK" evidence="8">
    <location>
        <begin position="181"/>
        <end position="213"/>
    </location>
</feature>
<dbReference type="EC" id="2.7.10.2" evidence="11"/>
<feature type="compositionally biased region" description="Low complexity" evidence="12">
    <location>
        <begin position="461"/>
        <end position="474"/>
    </location>
</feature>
<evidence type="ECO:0000313" key="15">
    <source>
        <dbReference type="EnsemblMetazoa" id="BGLB001650-PB"/>
    </source>
</evidence>
<dbReference type="InterPro" id="IPR050198">
    <property type="entry name" value="Non-receptor_tyrosine_kinases"/>
</dbReference>
<evidence type="ECO:0000313" key="16">
    <source>
        <dbReference type="Proteomes" id="UP000076420"/>
    </source>
</evidence>
<evidence type="ECO:0000256" key="4">
    <source>
        <dbReference type="ARBA" id="ARBA00022777"/>
    </source>
</evidence>
<dbReference type="Gene3D" id="1.10.510.10">
    <property type="entry name" value="Transferase(Phosphotransferase) domain 1"/>
    <property type="match status" value="1"/>
</dbReference>
<accession>A0A2C9JF25</accession>
<dbReference type="SUPFAM" id="SSF55550">
    <property type="entry name" value="SH2 domain"/>
    <property type="match status" value="2"/>
</dbReference>
<feature type="domain" description="SH2" evidence="13">
    <location>
        <begin position="35"/>
        <end position="133"/>
    </location>
</feature>
<dbReference type="Gene3D" id="1.25.40.20">
    <property type="entry name" value="Ankyrin repeat-containing domain"/>
    <property type="match status" value="1"/>
</dbReference>
<dbReference type="Pfam" id="PF12796">
    <property type="entry name" value="Ank_2"/>
    <property type="match status" value="2"/>
</dbReference>
<dbReference type="SUPFAM" id="SSF56112">
    <property type="entry name" value="Protein kinase-like (PK-like)"/>
    <property type="match status" value="1"/>
</dbReference>
<dbReference type="PROSITE" id="PS50088">
    <property type="entry name" value="ANK_REPEAT"/>
    <property type="match status" value="2"/>
</dbReference>
<name>A0A2C9JF25_BIOGL</name>
<evidence type="ECO:0000256" key="7">
    <source>
        <dbReference type="ARBA" id="ARBA00051245"/>
    </source>
</evidence>
<keyword evidence="1" id="KW-0597">Phosphoprotein</keyword>
<feature type="repeat" description="ANK" evidence="8">
    <location>
        <begin position="249"/>
        <end position="281"/>
    </location>
</feature>
<evidence type="ECO:0000256" key="1">
    <source>
        <dbReference type="ARBA" id="ARBA00022553"/>
    </source>
</evidence>
<gene>
    <name evidence="15" type="primary">106055738</name>
</gene>
<dbReference type="SMART" id="SM00248">
    <property type="entry name" value="ANK"/>
    <property type="match status" value="5"/>
</dbReference>
<dbReference type="SUPFAM" id="SSF48403">
    <property type="entry name" value="Ankyrin repeat"/>
    <property type="match status" value="1"/>
</dbReference>
<dbReference type="Gene3D" id="3.30.505.10">
    <property type="entry name" value="SH2 domain"/>
    <property type="match status" value="2"/>
</dbReference>
<keyword evidence="5 10" id="KW-0067">ATP-binding</keyword>
<dbReference type="GO" id="GO:0071944">
    <property type="term" value="C:cell periphery"/>
    <property type="evidence" value="ECO:0007669"/>
    <property type="project" value="UniProtKB-ARBA"/>
</dbReference>
<dbReference type="InterPro" id="IPR036770">
    <property type="entry name" value="Ankyrin_rpt-contain_sf"/>
</dbReference>
<dbReference type="InterPro" id="IPR017441">
    <property type="entry name" value="Protein_kinase_ATP_BS"/>
</dbReference>
<evidence type="ECO:0000256" key="11">
    <source>
        <dbReference type="RuleBase" id="RU362096"/>
    </source>
</evidence>
<dbReference type="PRINTS" id="PR00401">
    <property type="entry name" value="SH2DOMAIN"/>
</dbReference>
<dbReference type="Gene3D" id="3.30.200.20">
    <property type="entry name" value="Phosphorylase Kinase, domain 1"/>
    <property type="match status" value="1"/>
</dbReference>
<evidence type="ECO:0000256" key="9">
    <source>
        <dbReference type="PROSITE-ProRule" id="PRU00191"/>
    </source>
</evidence>
<keyword evidence="3 10" id="KW-0547">Nucleotide-binding</keyword>
<keyword evidence="4 11" id="KW-0418">Kinase</keyword>
<evidence type="ECO:0000256" key="2">
    <source>
        <dbReference type="ARBA" id="ARBA00022679"/>
    </source>
</evidence>
<dbReference type="PROSITE" id="PS00107">
    <property type="entry name" value="PROTEIN_KINASE_ATP"/>
    <property type="match status" value="1"/>
</dbReference>
<dbReference type="InterPro" id="IPR001245">
    <property type="entry name" value="Ser-Thr/Tyr_kinase_cat_dom"/>
</dbReference>
<comment type="catalytic activity">
    <reaction evidence="7 11">
        <text>L-tyrosyl-[protein] + ATP = O-phospho-L-tyrosyl-[protein] + ADP + H(+)</text>
        <dbReference type="Rhea" id="RHEA:10596"/>
        <dbReference type="Rhea" id="RHEA-COMP:10136"/>
        <dbReference type="Rhea" id="RHEA-COMP:20101"/>
        <dbReference type="ChEBI" id="CHEBI:15378"/>
        <dbReference type="ChEBI" id="CHEBI:30616"/>
        <dbReference type="ChEBI" id="CHEBI:46858"/>
        <dbReference type="ChEBI" id="CHEBI:61978"/>
        <dbReference type="ChEBI" id="CHEBI:456216"/>
        <dbReference type="EC" id="2.7.10.2"/>
    </reaction>
</comment>
<dbReference type="OrthoDB" id="535945at2759"/>